<gene>
    <name evidence="1" type="ORF">NAF29_17845</name>
</gene>
<evidence type="ECO:0000313" key="1">
    <source>
        <dbReference type="EMBL" id="MCM2681513.1"/>
    </source>
</evidence>
<dbReference type="RefSeq" id="WP_251262993.1">
    <property type="nucleotide sequence ID" value="NZ_JAMQGP010000011.1"/>
</dbReference>
<proteinExistence type="predicted"/>
<name>A0AA41WC01_9GAMM</name>
<dbReference type="Gene3D" id="2.160.20.10">
    <property type="entry name" value="Single-stranded right-handed beta-helix, Pectin lyase-like"/>
    <property type="match status" value="1"/>
</dbReference>
<dbReference type="InterPro" id="IPR011050">
    <property type="entry name" value="Pectin_lyase_fold/virulence"/>
</dbReference>
<reference evidence="1 2" key="1">
    <citation type="journal article" date="2013" name="Antonie Van Leeuwenhoek">
        <title>Echinimonas agarilytica gen. nov., sp. nov., a new gammaproteobacterium isolated from the sea urchin Strongylocentrotus intermedius.</title>
        <authorList>
            <person name="Nedashkovskaya O.I."/>
            <person name="Stenkova A.M."/>
            <person name="Zhukova N.V."/>
            <person name="Van Trappen S."/>
            <person name="Lee J.S."/>
            <person name="Kim S.B."/>
        </authorList>
    </citation>
    <scope>NUCLEOTIDE SEQUENCE [LARGE SCALE GENOMIC DNA]</scope>
    <source>
        <strain evidence="1 2">KMM 6351</strain>
    </source>
</reference>
<evidence type="ECO:0008006" key="3">
    <source>
        <dbReference type="Google" id="ProtNLM"/>
    </source>
</evidence>
<protein>
    <recommendedName>
        <fullName evidence="3">Right handed beta helix domain-containing protein</fullName>
    </recommendedName>
</protein>
<dbReference type="EMBL" id="JAMQGP010000011">
    <property type="protein sequence ID" value="MCM2681513.1"/>
    <property type="molecule type" value="Genomic_DNA"/>
</dbReference>
<dbReference type="InterPro" id="IPR012334">
    <property type="entry name" value="Pectin_lyas_fold"/>
</dbReference>
<evidence type="ECO:0000313" key="2">
    <source>
        <dbReference type="Proteomes" id="UP001165393"/>
    </source>
</evidence>
<dbReference type="Proteomes" id="UP001165393">
    <property type="component" value="Unassembled WGS sequence"/>
</dbReference>
<dbReference type="AlphaFoldDB" id="A0AA41WC01"/>
<organism evidence="1 2">
    <name type="scientific">Echinimonas agarilytica</name>
    <dbReference type="NCBI Taxonomy" id="1215918"/>
    <lineage>
        <taxon>Bacteria</taxon>
        <taxon>Pseudomonadati</taxon>
        <taxon>Pseudomonadota</taxon>
        <taxon>Gammaproteobacteria</taxon>
        <taxon>Alteromonadales</taxon>
        <taxon>Echinimonadaceae</taxon>
        <taxon>Echinimonas</taxon>
    </lineage>
</organism>
<keyword evidence="2" id="KW-1185">Reference proteome</keyword>
<comment type="caution">
    <text evidence="1">The sequence shown here is derived from an EMBL/GenBank/DDBJ whole genome shotgun (WGS) entry which is preliminary data.</text>
</comment>
<accession>A0AA41WC01</accession>
<sequence length="384" mass="42048">MAGFIKKYLVVTGILINISLLWVVFAKPDFYWGLQKSVEKNLRKTAPPVANVIFGEVIRYSLKDDLKQLGFDQWSPKPALPTSSNIIRSDQFKSLQAASNALSSGDTLQISQGTYQQAFIVKANNVTIEGLGHVVLESAIVDGKGAIVSKANNLTIRNIECRNIKAKAQNGACVRFHGKNLSLEHVYFHSGQQGLLTSNKAGKIIIEDSWFINLGKSGRAHGIYVGSDTELYISDSVFLGAKDQGHEIKSRASRTLIQRSIIASLSGFDSRLIDIPNGGELFILESILEQGPRSVNETAIGYGLEGKKYSLNTIKMRDNIIILERDGKNNLLHLKNPDTAVVASSNLVISSQTTNLPGLNFVFDSRAEAKLAPYPHLPPLPKHP</sequence>
<dbReference type="SUPFAM" id="SSF51126">
    <property type="entry name" value="Pectin lyase-like"/>
    <property type="match status" value="1"/>
</dbReference>